<dbReference type="EMBL" id="JASBWV010000037">
    <property type="protein sequence ID" value="KAJ9116512.1"/>
    <property type="molecule type" value="Genomic_DNA"/>
</dbReference>
<accession>A0ACC2WXX4</accession>
<organism evidence="1 2">
    <name type="scientific">Naganishia onofrii</name>
    <dbReference type="NCBI Taxonomy" id="1851511"/>
    <lineage>
        <taxon>Eukaryota</taxon>
        <taxon>Fungi</taxon>
        <taxon>Dikarya</taxon>
        <taxon>Basidiomycota</taxon>
        <taxon>Agaricomycotina</taxon>
        <taxon>Tremellomycetes</taxon>
        <taxon>Filobasidiales</taxon>
        <taxon>Filobasidiaceae</taxon>
        <taxon>Naganishia</taxon>
    </lineage>
</organism>
<proteinExistence type="predicted"/>
<evidence type="ECO:0000313" key="2">
    <source>
        <dbReference type="Proteomes" id="UP001234202"/>
    </source>
</evidence>
<protein>
    <submittedName>
        <fullName evidence="1">Uncharacterized protein</fullName>
    </submittedName>
</protein>
<gene>
    <name evidence="1" type="ORF">QFC24_006745</name>
</gene>
<reference evidence="1" key="1">
    <citation type="submission" date="2023-04" db="EMBL/GenBank/DDBJ databases">
        <title>Draft Genome sequencing of Naganishia species isolated from polar environments using Oxford Nanopore Technology.</title>
        <authorList>
            <person name="Leo P."/>
            <person name="Venkateswaran K."/>
        </authorList>
    </citation>
    <scope>NUCLEOTIDE SEQUENCE</scope>
    <source>
        <strain evidence="1">DBVPG 5303</strain>
    </source>
</reference>
<comment type="caution">
    <text evidence="1">The sequence shown here is derived from an EMBL/GenBank/DDBJ whole genome shotgun (WGS) entry which is preliminary data.</text>
</comment>
<name>A0ACC2WXX4_9TREE</name>
<evidence type="ECO:0000313" key="1">
    <source>
        <dbReference type="EMBL" id="KAJ9116512.1"/>
    </source>
</evidence>
<dbReference type="Proteomes" id="UP001234202">
    <property type="component" value="Unassembled WGS sequence"/>
</dbReference>
<sequence>MPGYYRNPILPGFNPDPSICRVGKDYFLVTSSFEFFPGIPIYHSTDLVKWTLIGHAITRRTQVDMRTVESGAGLWAPTIRYNDCDGKFYVTTGCMYRFRIPDVVPARGFYVSTDNIWEAGSWSDPVHFDNIGIDQELFFDDDGKTYLSVGNRIITETIERRGFDTGIYLSEIDLTTGRTLTDPLLLRASTLGIGVAEGPHIYKRDGYYYLSSAEGGTDSGHQQWIFRSKSIYGPYTPGPRNPILFNRNGSALENTGHMDFVEGPDNNWWAVFLAIRPLFDQNDDGKKFNSPLGRETSLAPVEWVDGWPVVNGGKQVELIGQAEGLDLIEEPKEWNADFSASGREADLPLGWYSLRTPMKKCYSLTERPGHLTIYGAAYTLNDDESPSLLLQRQTLLSMDWTTELQFDPQIVGQEAGTCVWLSRDAYASIGISMTAEGRHVVVRYPNKERNGFEVGSVFAHPTRRYALGKRSNFRPFLWWQIESATIPETGPIVLAIKARPFFYSLHFSIATASTSTLTNDLATVSTQLFTNKNGPSFTGTHFGLYAQGFGRKPCLTPAYFSRAGWKAVVK</sequence>
<keyword evidence="2" id="KW-1185">Reference proteome</keyword>